<dbReference type="EMBL" id="JAOPJF010000106">
    <property type="protein sequence ID" value="KAK1139520.1"/>
    <property type="molecule type" value="Genomic_DNA"/>
</dbReference>
<gene>
    <name evidence="1" type="primary">RDS2_2</name>
    <name evidence="1" type="ORF">N8T08_000726</name>
</gene>
<sequence length="1021" mass="115666">MSEGERMRRDSSARDSLQTSPVSKPENGAAAASSSPKKRRKVNHAAPRICSITLVQTTFANDAAPACSMRLLSTIAYDLRLGTTFLNSTPTAHAEPTKRPRSDQEPSLADDDGSSNNEFSTVMHPMPRSVDIQDAAGQQMPTHGLSSSSVNPVQHGNIPDSSGQGLANPQQLLGYNEWVGGQSQFQDMHTFHPSYMFNAHEVTNEYNLLGDFLSNSLLDDGAMFQNDDLHGIYSDPTLINSMATLGGGSNATLLRQAQPSQPAPSHQNQGEPIQQGQNTVVGNDKARETYYMTAADPSGSDPPEERMNKLLKAKYDAGLLRPFNYVKGYARLNQYMEKHLQQPSRQKILRQLDKFRPKFRERMQSLTDIELILVEMWFERSLMEYDRVFASMAIPACCWRRTGEIFRGNKEMAELIGVPIENLRDGKLAIHEIIVEDQLVSYWEKFGAIAFDNTQKAMLTSCTLKNPESNSPGYQEATRLIMDPTHLDSSQAEAIIAFAREIQARLSESNDFNDALDHDALYNLDKIVNDIHLPRAAVPHASRRQMDHEGVQLWNMCVQRTLHLNYKRDMKLACKVKSLAYLMIESVASRQGERDFRVLKMALSAAMACAETDQFDLSQRIIETIAVRLDDLEKSITQHEHPQLQSATVEYYMLRTYLSWCRGRPDIADHLFSKIPATHFDKNQGCVLNICYKIGNLALLSHEYHAAVMWLERALKAYEQLNSGSQGPDITVEEKVLLVAYDFARACLHVDNSESKELFNRAIESLRSRHGDVFAVHILQLEMLSTEESFNGQKYLQIVQSAFKTMERKQIHLNLLLCYVQKLRNSNVECYIQALKQLITETLVPFAERDLIELTFIRMVWILTDASIEVQHNLDVLQDTSQRLIKSLGPMSEEGTHSALIVMLQHAKLRLYAYEDTAYLEKKHYENLHNVANHIHASITELNPTTYQEWSLKYRVILALHFEAIIFLQRWDDAATMIEKAGPIFDAKLPSIFMDCLLRSDALVTDMARLVKVLFTPIFLP</sequence>
<protein>
    <submittedName>
        <fullName evidence="1">Transcription factor</fullName>
    </submittedName>
</protein>
<name>A0ACC3APG2_9EURO</name>
<comment type="caution">
    <text evidence="1">The sequence shown here is derived from an EMBL/GenBank/DDBJ whole genome shotgun (WGS) entry which is preliminary data.</text>
</comment>
<organism evidence="1 2">
    <name type="scientific">Aspergillus melleus</name>
    <dbReference type="NCBI Taxonomy" id="138277"/>
    <lineage>
        <taxon>Eukaryota</taxon>
        <taxon>Fungi</taxon>
        <taxon>Dikarya</taxon>
        <taxon>Ascomycota</taxon>
        <taxon>Pezizomycotina</taxon>
        <taxon>Eurotiomycetes</taxon>
        <taxon>Eurotiomycetidae</taxon>
        <taxon>Eurotiales</taxon>
        <taxon>Aspergillaceae</taxon>
        <taxon>Aspergillus</taxon>
        <taxon>Aspergillus subgen. Circumdati</taxon>
    </lineage>
</organism>
<keyword evidence="2" id="KW-1185">Reference proteome</keyword>
<proteinExistence type="predicted"/>
<evidence type="ECO:0000313" key="2">
    <source>
        <dbReference type="Proteomes" id="UP001177260"/>
    </source>
</evidence>
<dbReference type="Proteomes" id="UP001177260">
    <property type="component" value="Unassembled WGS sequence"/>
</dbReference>
<reference evidence="1 2" key="1">
    <citation type="journal article" date="2023" name="ACS Omega">
        <title>Identification of the Neoaspergillic Acid Biosynthesis Gene Cluster by Establishing an In Vitro CRISPR-Ribonucleoprotein Genetic System in Aspergillus melleus.</title>
        <authorList>
            <person name="Yuan B."/>
            <person name="Grau M.F."/>
            <person name="Murata R.M."/>
            <person name="Torok T."/>
            <person name="Venkateswaran K."/>
            <person name="Stajich J.E."/>
            <person name="Wang C.C.C."/>
        </authorList>
    </citation>
    <scope>NUCLEOTIDE SEQUENCE [LARGE SCALE GENOMIC DNA]</scope>
    <source>
        <strain evidence="1 2">IMV 1140</strain>
    </source>
</reference>
<accession>A0ACC3APG2</accession>
<evidence type="ECO:0000313" key="1">
    <source>
        <dbReference type="EMBL" id="KAK1139520.1"/>
    </source>
</evidence>